<accession>A0A2S0KL66</accession>
<name>A0A2S0KL66_9FIRM</name>
<gene>
    <name evidence="7" type="ORF">C5Q98_00410</name>
</gene>
<dbReference type="OrthoDB" id="9760715at2"/>
<evidence type="ECO:0000259" key="4">
    <source>
        <dbReference type="PROSITE" id="PS50966"/>
    </source>
</evidence>
<dbReference type="InterPro" id="IPR049730">
    <property type="entry name" value="SNF2/RAD54-like_C"/>
</dbReference>
<keyword evidence="2" id="KW-0479">Metal-binding</keyword>
<protein>
    <recommendedName>
        <fullName evidence="9">Helicase</fullName>
    </recommendedName>
</protein>
<dbReference type="PROSITE" id="PS51192">
    <property type="entry name" value="HELICASE_ATP_BIND_1"/>
    <property type="match status" value="1"/>
</dbReference>
<dbReference type="PROSITE" id="PS51194">
    <property type="entry name" value="HELICASE_CTER"/>
    <property type="match status" value="1"/>
</dbReference>
<feature type="domain" description="SWIM-type" evidence="4">
    <location>
        <begin position="59"/>
        <end position="97"/>
    </location>
</feature>
<dbReference type="EMBL" id="CP027226">
    <property type="protein sequence ID" value="AVM41782.1"/>
    <property type="molecule type" value="Genomic_DNA"/>
</dbReference>
<evidence type="ECO:0000256" key="3">
    <source>
        <dbReference type="SAM" id="MobiDB-lite"/>
    </source>
</evidence>
<dbReference type="SMART" id="SM00490">
    <property type="entry name" value="HELICc"/>
    <property type="match status" value="1"/>
</dbReference>
<dbReference type="InterPro" id="IPR000330">
    <property type="entry name" value="SNF2_N"/>
</dbReference>
<dbReference type="Pfam" id="PF00271">
    <property type="entry name" value="Helicase_C"/>
    <property type="match status" value="1"/>
</dbReference>
<dbReference type="Gene3D" id="3.40.50.300">
    <property type="entry name" value="P-loop containing nucleotide triphosphate hydrolases"/>
    <property type="match status" value="1"/>
</dbReference>
<dbReference type="InterPro" id="IPR007527">
    <property type="entry name" value="Znf_SWIM"/>
</dbReference>
<dbReference type="KEGG" id="fsa:C5Q98_00410"/>
<keyword evidence="8" id="KW-1185">Reference proteome</keyword>
<dbReference type="PROSITE" id="PS50966">
    <property type="entry name" value="ZF_SWIM"/>
    <property type="match status" value="1"/>
</dbReference>
<dbReference type="Pfam" id="PF08455">
    <property type="entry name" value="SNF2_assoc"/>
    <property type="match status" value="1"/>
</dbReference>
<feature type="domain" description="Helicase C-terminal" evidence="6">
    <location>
        <begin position="1163"/>
        <end position="1313"/>
    </location>
</feature>
<dbReference type="PANTHER" id="PTHR10799">
    <property type="entry name" value="SNF2/RAD54 HELICASE FAMILY"/>
    <property type="match status" value="1"/>
</dbReference>
<dbReference type="SUPFAM" id="SSF52540">
    <property type="entry name" value="P-loop containing nucleoside triphosphate hydrolases"/>
    <property type="match status" value="2"/>
</dbReference>
<keyword evidence="1" id="KW-0378">Hydrolase</keyword>
<evidence type="ECO:0000259" key="5">
    <source>
        <dbReference type="PROSITE" id="PS51192"/>
    </source>
</evidence>
<dbReference type="GO" id="GO:0005524">
    <property type="term" value="F:ATP binding"/>
    <property type="evidence" value="ECO:0007669"/>
    <property type="project" value="InterPro"/>
</dbReference>
<keyword evidence="2" id="KW-0863">Zinc-finger</keyword>
<dbReference type="InterPro" id="IPR027417">
    <property type="entry name" value="P-loop_NTPase"/>
</dbReference>
<evidence type="ECO:0000256" key="2">
    <source>
        <dbReference type="PROSITE-ProRule" id="PRU00325"/>
    </source>
</evidence>
<feature type="region of interest" description="Disordered" evidence="3">
    <location>
        <begin position="154"/>
        <end position="174"/>
    </location>
</feature>
<dbReference type="Pfam" id="PF04434">
    <property type="entry name" value="SWIM"/>
    <property type="match status" value="1"/>
</dbReference>
<sequence>MKILIDEEKIKSLTPSNKIYMRGRNLYNAKERVGPFYYDSRKQLISAKVSSFSGNVYDTFIQLNNNGTVAGAGCSCGSFGVFKGPCKHVVALLFSLQGKEFPDEDVIPQELPDTNPLKGVPVLKQAILSFDVLESITNPDEKNKSLRRKIRNIKNKAGDNSMSTGNTPASDVQGLLRDKTVTNSEDDADSESSYVKLNPGNFSNMENLVLETQADGTQIIKRRIYEPDGEDLVKQVKVWNTKEENRANTLDRILQLDRLVIFEITLNLNPGSGQDVEISLRVGNNEQLYVINKLGEFIDQINSRDFIEFGVRFTWHKKQSLTSDQAKFLEWLENNYIETKKRLRAYLDSNELLSGEYVIDGKFLSLTMEQLRSFFELDLEESEEFIVKVNAGGQDFPLVWRDTYPEDLNLNLDLISELKDNGETALFEEKEVQKAIEKSETDKPEIARLGISFKKQNIEVHNLKDEISRKDISNSLIILPMLDVVLLDKVFYRCKTPESRLFYSIMSLLADAKSNTIDVTAEQASYVLGMKASVWEKGGFLNLGKKLQSKIIKEKLDTRIFIDFDGKKINMSVFFNYGDYNFRPGYAQYGLLSKHKDDEALIIRDLPSEKTLIRLLNEMNFDEVSLDKSELPMVVKGKKGSQMIHQYYLKHSKDIFNFINTNIQRLAENARLYLTPNFKEIKVLEPGKASVNLGLSDDKNEIKVEVNVEGYSKEVAGKIIEAFLADKPYVKSDHKTYINLSSDRKDWAKDLQDLQNIVKTLNSWEVSWEENVFYVPRIRSLSLISALSTKGIEINSDLKEINEHWENLKRDLDDPSLRGPEVPTEVNAQLRPYQVEGYHWLSFLDRYGLGGILADEMGLGKTLQMLTFIWSRYKEEGGRTLIVAPTSLLYNWQRESERFVPGLPTYVAFGNKSDREDVYAEFEKNDGLMIVSYGLVRQDRRSLSKFNFNTIVLDEAQYIKNPMTKTARAVKALHGERRFAMTGTPLENHIGELWSIFDFIMPGFLFSYSDFQDRFGALFKVSSTSYSQAELEEMKRKADAASNDNENFIIDANQLVEQKTRESLRQLVSPFILRRLKTDVLKELPEKITTNIPCPMTPEQQRVYRDHLARARAQIFTYEQSEGSAQNRERMNILGELTRLRQICCDPKLFMPNYEGGSGKLEVLEDLLDNLISGGHRILLFSQFTSMLEIIKERQEALGRKIFYIDGQVPSNKRVELVDEFNAGEGEVFLISLKAGGTGLNLTGADVVIHYDPWWNPAVEDQATDRAHRIGQEKHVQVFRLVTIGSIEEKIQEMQEAKQKLLDDIVSAGATYINKMNMDDIKELFAE</sequence>
<dbReference type="SMART" id="SM00487">
    <property type="entry name" value="DEXDc"/>
    <property type="match status" value="1"/>
</dbReference>
<feature type="compositionally biased region" description="Polar residues" evidence="3">
    <location>
        <begin position="158"/>
        <end position="170"/>
    </location>
</feature>
<dbReference type="RefSeq" id="WP_106011770.1">
    <property type="nucleotide sequence ID" value="NZ_CP027226.1"/>
</dbReference>
<dbReference type="InterPro" id="IPR013663">
    <property type="entry name" value="Helicase_SWF/SNF/SWI_bac"/>
</dbReference>
<evidence type="ECO:0000256" key="1">
    <source>
        <dbReference type="ARBA" id="ARBA00022801"/>
    </source>
</evidence>
<dbReference type="InterPro" id="IPR014001">
    <property type="entry name" value="Helicase_ATP-bd"/>
</dbReference>
<evidence type="ECO:0000259" key="6">
    <source>
        <dbReference type="PROSITE" id="PS51194"/>
    </source>
</evidence>
<keyword evidence="2" id="KW-0862">Zinc</keyword>
<dbReference type="CDD" id="cd18793">
    <property type="entry name" value="SF2_C_SNF"/>
    <property type="match status" value="1"/>
</dbReference>
<reference evidence="8" key="1">
    <citation type="submission" date="2018-02" db="EMBL/GenBank/DDBJ databases">
        <authorList>
            <person name="Holder M.E."/>
            <person name="Ajami N.J."/>
            <person name="Petrosino J.F."/>
        </authorList>
    </citation>
    <scope>NUCLEOTIDE SEQUENCE [LARGE SCALE GENOMIC DNA]</scope>
    <source>
        <strain evidence="8">CCUG 47711</strain>
    </source>
</reference>
<dbReference type="GO" id="GO:0008270">
    <property type="term" value="F:zinc ion binding"/>
    <property type="evidence" value="ECO:0007669"/>
    <property type="project" value="UniProtKB-KW"/>
</dbReference>
<dbReference type="CDD" id="cd18012">
    <property type="entry name" value="DEXQc_arch_SWI2_SNF2"/>
    <property type="match status" value="1"/>
</dbReference>
<dbReference type="InterPro" id="IPR001650">
    <property type="entry name" value="Helicase_C-like"/>
</dbReference>
<dbReference type="InterPro" id="IPR038718">
    <property type="entry name" value="SNF2-like_sf"/>
</dbReference>
<evidence type="ECO:0008006" key="9">
    <source>
        <dbReference type="Google" id="ProtNLM"/>
    </source>
</evidence>
<feature type="domain" description="Helicase ATP-binding" evidence="5">
    <location>
        <begin position="842"/>
        <end position="1003"/>
    </location>
</feature>
<dbReference type="Gene3D" id="3.40.50.10810">
    <property type="entry name" value="Tandem AAA-ATPase domain"/>
    <property type="match status" value="1"/>
</dbReference>
<evidence type="ECO:0000313" key="8">
    <source>
        <dbReference type="Proteomes" id="UP000237947"/>
    </source>
</evidence>
<proteinExistence type="predicted"/>
<dbReference type="Pfam" id="PF00176">
    <property type="entry name" value="SNF2-rel_dom"/>
    <property type="match status" value="1"/>
</dbReference>
<dbReference type="GO" id="GO:0016787">
    <property type="term" value="F:hydrolase activity"/>
    <property type="evidence" value="ECO:0007669"/>
    <property type="project" value="UniProtKB-KW"/>
</dbReference>
<dbReference type="Proteomes" id="UP000237947">
    <property type="component" value="Chromosome"/>
</dbReference>
<organism evidence="7 8">
    <name type="scientific">Fastidiosipila sanguinis</name>
    <dbReference type="NCBI Taxonomy" id="236753"/>
    <lineage>
        <taxon>Bacteria</taxon>
        <taxon>Bacillati</taxon>
        <taxon>Bacillota</taxon>
        <taxon>Clostridia</taxon>
        <taxon>Eubacteriales</taxon>
        <taxon>Oscillospiraceae</taxon>
        <taxon>Fastidiosipila</taxon>
    </lineage>
</organism>
<dbReference type="FunFam" id="3.40.50.300:FF:000533">
    <property type="entry name" value="Helicase, Snf2 family"/>
    <property type="match status" value="1"/>
</dbReference>
<evidence type="ECO:0000313" key="7">
    <source>
        <dbReference type="EMBL" id="AVM41782.1"/>
    </source>
</evidence>